<dbReference type="SUPFAM" id="SSF49452">
    <property type="entry name" value="Starch-binding domain-like"/>
    <property type="match status" value="2"/>
</dbReference>
<proteinExistence type="predicted"/>
<protein>
    <recommendedName>
        <fullName evidence="4">Carboxypeptidase regulatory-like domain-containing protein</fullName>
    </recommendedName>
</protein>
<dbReference type="InterPro" id="IPR008969">
    <property type="entry name" value="CarboxyPept-like_regulatory"/>
</dbReference>
<dbReference type="InterPro" id="IPR013783">
    <property type="entry name" value="Ig-like_fold"/>
</dbReference>
<dbReference type="RefSeq" id="WP_043407743.1">
    <property type="nucleotide sequence ID" value="NZ_JPMI01000277.1"/>
</dbReference>
<feature type="region of interest" description="Disordered" evidence="1">
    <location>
        <begin position="606"/>
        <end position="648"/>
    </location>
</feature>
<dbReference type="GO" id="GO:0030246">
    <property type="term" value="F:carbohydrate binding"/>
    <property type="evidence" value="ECO:0007669"/>
    <property type="project" value="InterPro"/>
</dbReference>
<reference evidence="2 3" key="1">
    <citation type="submission" date="2014-07" db="EMBL/GenBank/DDBJ databases">
        <title>Draft Genome Sequence of Gephyronic Acid Producer, Cystobacter violaceus Strain Cb vi76.</title>
        <authorList>
            <person name="Stevens D.C."/>
            <person name="Young J."/>
            <person name="Carmichael R."/>
            <person name="Tan J."/>
            <person name="Taylor R.E."/>
        </authorList>
    </citation>
    <scope>NUCLEOTIDE SEQUENCE [LARGE SCALE GENOMIC DNA]</scope>
    <source>
        <strain evidence="2 3">Cb vi76</strain>
    </source>
</reference>
<dbReference type="InterPro" id="IPR013784">
    <property type="entry name" value="Carb-bd-like_fold"/>
</dbReference>
<evidence type="ECO:0000313" key="2">
    <source>
        <dbReference type="EMBL" id="KFA88704.1"/>
    </source>
</evidence>
<dbReference type="SUPFAM" id="SSF49464">
    <property type="entry name" value="Carboxypeptidase regulatory domain-like"/>
    <property type="match status" value="2"/>
</dbReference>
<gene>
    <name evidence="2" type="ORF">Q664_39570</name>
</gene>
<dbReference type="Proteomes" id="UP000028547">
    <property type="component" value="Unassembled WGS sequence"/>
</dbReference>
<dbReference type="Pfam" id="PF13620">
    <property type="entry name" value="CarboxypepD_reg"/>
    <property type="match status" value="3"/>
</dbReference>
<dbReference type="EMBL" id="JPMI01000277">
    <property type="protein sequence ID" value="KFA88704.1"/>
    <property type="molecule type" value="Genomic_DNA"/>
</dbReference>
<evidence type="ECO:0000313" key="3">
    <source>
        <dbReference type="Proteomes" id="UP000028547"/>
    </source>
</evidence>
<dbReference type="AlphaFoldDB" id="A0A084SJR9"/>
<feature type="compositionally biased region" description="Polar residues" evidence="1">
    <location>
        <begin position="606"/>
        <end position="617"/>
    </location>
</feature>
<accession>A0A084SJR9</accession>
<organism evidence="2 3">
    <name type="scientific">Archangium violaceum Cb vi76</name>
    <dbReference type="NCBI Taxonomy" id="1406225"/>
    <lineage>
        <taxon>Bacteria</taxon>
        <taxon>Pseudomonadati</taxon>
        <taxon>Myxococcota</taxon>
        <taxon>Myxococcia</taxon>
        <taxon>Myxococcales</taxon>
        <taxon>Cystobacterineae</taxon>
        <taxon>Archangiaceae</taxon>
        <taxon>Archangium</taxon>
    </lineage>
</organism>
<feature type="region of interest" description="Disordered" evidence="1">
    <location>
        <begin position="30"/>
        <end position="50"/>
    </location>
</feature>
<dbReference type="Gene3D" id="2.60.40.1120">
    <property type="entry name" value="Carboxypeptidase-like, regulatory domain"/>
    <property type="match status" value="3"/>
</dbReference>
<feature type="compositionally biased region" description="Low complexity" evidence="1">
    <location>
        <begin position="30"/>
        <end position="41"/>
    </location>
</feature>
<name>A0A084SJR9_9BACT</name>
<sequence>MRRGWVIGVGAGLLVLLLWLVWRPGTAPESNARAAAPSRSPQVERTQAAPSLWSSATPIEPRGTLSIQGQVVGPWGLVPGAVVVALAPVPRGLPTLPSPWRSWRDHGFMSPCALSRDALPLDLAAEFRGWQVPLARTTTDAQGQFRLEGLKGGAVTLWAESGEGIGLRTEVAAGSVDVEVPLGPGRTFSGEVYDEQGRPIAGAIVTTLLRDVGHFVEASTNAEGRFLLGPLPWGSYDVLVSKEGLVPVRLSSSMLGRVTLPTPLRLSGQVVDARGAVSGVTVEVEGGSRVAPAVTDVKGQFLLEGLCPGRHVLTASLAERYSQQEVSLEPRGERESVVLLLENRLRVSGRVVDTSGQPIPDAAVIALSEALRWRDEVRTDARGGFLFDRFVPGTHKLVLNSARHEVLEVPPREFVESQELPPFTMKDREVHPRAAVGDSTLEVEWVDAVGRPVPQAPVHLSSQNSRPGSGSTVTTGMDGLAVFQGLLSGSYVVMPRAREQWLRYAPVQVELRSTETRRIRLQSEEGWNLSGQIVDDGGKPLAGAILVASGMARHGAPLADASSGRLRRSSVEGVSGPEGAFTLAGLPEGPCTLRVSLRGYALDASASSGLDGSTTKPGSKWPARSARSAPGRSPPRTRCRMGASPWKV</sequence>
<dbReference type="Gene3D" id="2.60.40.10">
    <property type="entry name" value="Immunoglobulins"/>
    <property type="match status" value="1"/>
</dbReference>
<evidence type="ECO:0008006" key="4">
    <source>
        <dbReference type="Google" id="ProtNLM"/>
    </source>
</evidence>
<evidence type="ECO:0000256" key="1">
    <source>
        <dbReference type="SAM" id="MobiDB-lite"/>
    </source>
</evidence>
<comment type="caution">
    <text evidence="2">The sequence shown here is derived from an EMBL/GenBank/DDBJ whole genome shotgun (WGS) entry which is preliminary data.</text>
</comment>